<reference evidence="2 3" key="1">
    <citation type="submission" date="2017-12" db="EMBL/GenBank/DDBJ databases">
        <title>Comparative genomics yields insights into virulence evolution of Verticillium dahliae.</title>
        <authorList>
            <person name="Fan R."/>
            <person name="Armitage A.D."/>
            <person name="Cascant-Lopez E."/>
            <person name="Sobczyk M."/>
            <person name="Cockerton H.M."/>
            <person name="Harrison R.J."/>
        </authorList>
    </citation>
    <scope>NUCLEOTIDE SEQUENCE [LARGE SCALE GENOMIC DNA]</scope>
    <source>
        <strain evidence="2 3">12008</strain>
    </source>
</reference>
<feature type="transmembrane region" description="Helical" evidence="1">
    <location>
        <begin position="250"/>
        <end position="272"/>
    </location>
</feature>
<keyword evidence="1" id="KW-0812">Transmembrane</keyword>
<sequence>MRSLRLNSSSECASIAADEFPSNCPGQFPFLTDYTGNGISIRVCVPDGKDGKPWGAMRDRQDIEEEMYLDARLASDAGDATLNDDFQNFTILCVGRSTMGSNYDRPGTASSPSGPLQMAAEVLFGPQSYQHTLFQLLRSTETSISGSLCSALKPPMAGIDYPGPPAWVESMAKTCNATSVSKESLTTEAYSFVRGFLSQESGSLALGVAMYLANEALLTSVDTDRAYGLRRIVDKPPVNFRGVDVSHASMIAVSVLLGVQVLLLILLTLYTYTLGKGAGKLDASSILRMGAAVEG</sequence>
<comment type="caution">
    <text evidence="2">The sequence shown here is derived from an EMBL/GenBank/DDBJ whole genome shotgun (WGS) entry which is preliminary data.</text>
</comment>
<keyword evidence="1" id="KW-0472">Membrane</keyword>
<dbReference type="AlphaFoldDB" id="A0AA44WMM6"/>
<evidence type="ECO:0000313" key="2">
    <source>
        <dbReference type="EMBL" id="PNH33522.1"/>
    </source>
</evidence>
<keyword evidence="1" id="KW-1133">Transmembrane helix</keyword>
<gene>
    <name evidence="2" type="ORF">BJF96_g3187</name>
</gene>
<proteinExistence type="predicted"/>
<dbReference type="Proteomes" id="UP000236305">
    <property type="component" value="Unassembled WGS sequence"/>
</dbReference>
<organism evidence="2 3">
    <name type="scientific">Verticillium dahliae</name>
    <name type="common">Verticillium wilt</name>
    <dbReference type="NCBI Taxonomy" id="27337"/>
    <lineage>
        <taxon>Eukaryota</taxon>
        <taxon>Fungi</taxon>
        <taxon>Dikarya</taxon>
        <taxon>Ascomycota</taxon>
        <taxon>Pezizomycotina</taxon>
        <taxon>Sordariomycetes</taxon>
        <taxon>Hypocreomycetidae</taxon>
        <taxon>Glomerellales</taxon>
        <taxon>Plectosphaerellaceae</taxon>
        <taxon>Verticillium</taxon>
    </lineage>
</organism>
<evidence type="ECO:0000313" key="3">
    <source>
        <dbReference type="Proteomes" id="UP000236305"/>
    </source>
</evidence>
<protein>
    <submittedName>
        <fullName evidence="2">Uncharacterized protein</fullName>
    </submittedName>
</protein>
<dbReference type="EMBL" id="MPSH01000008">
    <property type="protein sequence ID" value="PNH33522.1"/>
    <property type="molecule type" value="Genomic_DNA"/>
</dbReference>
<name>A0AA44WMM6_VERDA</name>
<evidence type="ECO:0000256" key="1">
    <source>
        <dbReference type="SAM" id="Phobius"/>
    </source>
</evidence>
<accession>A0AA44WMM6</accession>